<evidence type="ECO:0000256" key="3">
    <source>
        <dbReference type="ARBA" id="ARBA00022525"/>
    </source>
</evidence>
<dbReference type="SUPFAM" id="SSF50353">
    <property type="entry name" value="Cytokine"/>
    <property type="match status" value="1"/>
</dbReference>
<evidence type="ECO:0000256" key="1">
    <source>
        <dbReference type="ARBA" id="ARBA00004613"/>
    </source>
</evidence>
<dbReference type="CDD" id="cd23322">
    <property type="entry name" value="beta-trefoil_FGF8"/>
    <property type="match status" value="1"/>
</dbReference>
<dbReference type="PANTHER" id="PTHR11486">
    <property type="entry name" value="FIBROBLAST GROWTH FACTOR"/>
    <property type="match status" value="1"/>
</dbReference>
<gene>
    <name evidence="7" type="ORF">Baya_2083</name>
</gene>
<evidence type="ECO:0000256" key="5">
    <source>
        <dbReference type="ARBA" id="ARBA00023030"/>
    </source>
</evidence>
<dbReference type="InterPro" id="IPR002209">
    <property type="entry name" value="Fibroblast_GF_fam"/>
</dbReference>
<dbReference type="InterPro" id="IPR008996">
    <property type="entry name" value="IL1/FGF"/>
</dbReference>
<sequence length="286" mass="32880">MAASFSVDDLPLLILLETKCKLSDVSDCKLSSHTMAKSKTRKVSTVSYDVAESGRIAQGATPWDLSPSWPAVSLLWKNHQAPEANSRFLHLFAFCYYAQVTIQSPPNFTQHVNEQSRVTDRVSRRLIRTYQLYSRTSGKHVQVLANKKINAMAEDGDVHAKLIVETDTFGSRVRIKGAETGFYICMNRRGKLIGKKNGQGKDCIFTEIVLENNYTALQNVKYEGWYMAFTRKGRPRKGSKTRQHQREVHFMKRMPKGHHNADHRPFDFINYPFNKRTKRTRYSGER</sequence>
<dbReference type="GO" id="GO:0005576">
    <property type="term" value="C:extracellular region"/>
    <property type="evidence" value="ECO:0007669"/>
    <property type="project" value="UniProtKB-SubCell"/>
</dbReference>
<reference evidence="7 8" key="1">
    <citation type="journal article" date="2019" name="Genome Biol. Evol.">
        <title>Whole-Genome Sequencing of the Giant Devil Catfish, Bagarius yarrelli.</title>
        <authorList>
            <person name="Jiang W."/>
            <person name="Lv Y."/>
            <person name="Cheng L."/>
            <person name="Yang K."/>
            <person name="Chao B."/>
            <person name="Wang X."/>
            <person name="Li Y."/>
            <person name="Pan X."/>
            <person name="You X."/>
            <person name="Zhang Y."/>
            <person name="Yang J."/>
            <person name="Li J."/>
            <person name="Zhang X."/>
            <person name="Liu S."/>
            <person name="Sun C."/>
            <person name="Yang J."/>
            <person name="Shi Q."/>
        </authorList>
    </citation>
    <scope>NUCLEOTIDE SEQUENCE [LARGE SCALE GENOMIC DNA]</scope>
    <source>
        <strain evidence="7">JWS20170419001</strain>
        <tissue evidence="7">Muscle</tissue>
    </source>
</reference>
<evidence type="ECO:0000256" key="6">
    <source>
        <dbReference type="RuleBase" id="RU049442"/>
    </source>
</evidence>
<protein>
    <recommendedName>
        <fullName evidence="6">Fibroblast growth factor</fullName>
        <shortName evidence="6">FGF</shortName>
    </recommendedName>
</protein>
<dbReference type="AlphaFoldDB" id="A0A556TMY1"/>
<evidence type="ECO:0000256" key="4">
    <source>
        <dbReference type="ARBA" id="ARBA00022729"/>
    </source>
</evidence>
<evidence type="ECO:0000313" key="8">
    <source>
        <dbReference type="Proteomes" id="UP000319801"/>
    </source>
</evidence>
<comment type="similarity">
    <text evidence="2 6">Belongs to the heparin-binding growth factors family.</text>
</comment>
<keyword evidence="8" id="KW-1185">Reference proteome</keyword>
<keyword evidence="3" id="KW-0964">Secreted</keyword>
<comment type="subcellular location">
    <subcellularLocation>
        <location evidence="1">Secreted</location>
    </subcellularLocation>
</comment>
<dbReference type="PRINTS" id="PR00262">
    <property type="entry name" value="IL1HBGF"/>
</dbReference>
<evidence type="ECO:0000313" key="7">
    <source>
        <dbReference type="EMBL" id="TSK22725.1"/>
    </source>
</evidence>
<dbReference type="SMART" id="SM00442">
    <property type="entry name" value="FGF"/>
    <property type="match status" value="1"/>
</dbReference>
<name>A0A556TMY1_BAGYA</name>
<dbReference type="GO" id="GO:0007498">
    <property type="term" value="P:mesoderm development"/>
    <property type="evidence" value="ECO:0007669"/>
    <property type="project" value="UniProtKB-ARBA"/>
</dbReference>
<accession>A0A556TMY1</accession>
<dbReference type="PROSITE" id="PS00247">
    <property type="entry name" value="HBGF_FGF"/>
    <property type="match status" value="1"/>
</dbReference>
<keyword evidence="4" id="KW-0732">Signal</keyword>
<dbReference type="GO" id="GO:0008083">
    <property type="term" value="F:growth factor activity"/>
    <property type="evidence" value="ECO:0007669"/>
    <property type="project" value="UniProtKB-KW"/>
</dbReference>
<dbReference type="Gene3D" id="2.80.10.50">
    <property type="match status" value="1"/>
</dbReference>
<dbReference type="GO" id="GO:0042664">
    <property type="term" value="P:negative regulation of endodermal cell fate specification"/>
    <property type="evidence" value="ECO:0007669"/>
    <property type="project" value="UniProtKB-ARBA"/>
</dbReference>
<comment type="caution">
    <text evidence="7">The sequence shown here is derived from an EMBL/GenBank/DDBJ whole genome shotgun (WGS) entry which is preliminary data.</text>
</comment>
<evidence type="ECO:0000256" key="2">
    <source>
        <dbReference type="ARBA" id="ARBA00007936"/>
    </source>
</evidence>
<dbReference type="Proteomes" id="UP000319801">
    <property type="component" value="Unassembled WGS sequence"/>
</dbReference>
<keyword evidence="5" id="KW-0339">Growth factor</keyword>
<organism evidence="7 8">
    <name type="scientific">Bagarius yarrelli</name>
    <name type="common">Goonch</name>
    <name type="synonym">Bagrus yarrelli</name>
    <dbReference type="NCBI Taxonomy" id="175774"/>
    <lineage>
        <taxon>Eukaryota</taxon>
        <taxon>Metazoa</taxon>
        <taxon>Chordata</taxon>
        <taxon>Craniata</taxon>
        <taxon>Vertebrata</taxon>
        <taxon>Euteleostomi</taxon>
        <taxon>Actinopterygii</taxon>
        <taxon>Neopterygii</taxon>
        <taxon>Teleostei</taxon>
        <taxon>Ostariophysi</taxon>
        <taxon>Siluriformes</taxon>
        <taxon>Sisoridae</taxon>
        <taxon>Sisorinae</taxon>
        <taxon>Bagarius</taxon>
    </lineage>
</organism>
<dbReference type="FunFam" id="2.80.10.50:FF:000007">
    <property type="entry name" value="Fibroblast growth factor"/>
    <property type="match status" value="1"/>
</dbReference>
<dbReference type="Pfam" id="PF00167">
    <property type="entry name" value="FGF"/>
    <property type="match status" value="1"/>
</dbReference>
<dbReference type="OrthoDB" id="5988014at2759"/>
<dbReference type="EMBL" id="VCAZ01000006">
    <property type="protein sequence ID" value="TSK22725.1"/>
    <property type="molecule type" value="Genomic_DNA"/>
</dbReference>
<proteinExistence type="inferred from homology"/>